<dbReference type="Gene3D" id="3.40.30.10">
    <property type="entry name" value="Glutaredoxin"/>
    <property type="match status" value="1"/>
</dbReference>
<evidence type="ECO:0000256" key="1">
    <source>
        <dbReference type="RuleBase" id="RU369102"/>
    </source>
</evidence>
<comment type="similarity">
    <text evidence="1">Belongs to the GST superfamily.</text>
</comment>
<name>A0AAV1RC62_9ROSI</name>
<dbReference type="InterPro" id="IPR036282">
    <property type="entry name" value="Glutathione-S-Trfase_C_sf"/>
</dbReference>
<keyword evidence="3" id="KW-1185">Reference proteome</keyword>
<evidence type="ECO:0000313" key="2">
    <source>
        <dbReference type="EMBL" id="CAK7332789.1"/>
    </source>
</evidence>
<comment type="subcellular location">
    <subcellularLocation>
        <location evidence="1">Cytoplasm</location>
        <location evidence="1">Cytosol</location>
    </subcellularLocation>
</comment>
<organism evidence="2 3">
    <name type="scientific">Dovyalis caffra</name>
    <dbReference type="NCBI Taxonomy" id="77055"/>
    <lineage>
        <taxon>Eukaryota</taxon>
        <taxon>Viridiplantae</taxon>
        <taxon>Streptophyta</taxon>
        <taxon>Embryophyta</taxon>
        <taxon>Tracheophyta</taxon>
        <taxon>Spermatophyta</taxon>
        <taxon>Magnoliopsida</taxon>
        <taxon>eudicotyledons</taxon>
        <taxon>Gunneridae</taxon>
        <taxon>Pentapetalae</taxon>
        <taxon>rosids</taxon>
        <taxon>fabids</taxon>
        <taxon>Malpighiales</taxon>
        <taxon>Salicaceae</taxon>
        <taxon>Flacourtieae</taxon>
        <taxon>Dovyalis</taxon>
    </lineage>
</organism>
<dbReference type="EC" id="2.5.1.18" evidence="1"/>
<dbReference type="GO" id="GO:0005829">
    <property type="term" value="C:cytosol"/>
    <property type="evidence" value="ECO:0007669"/>
    <property type="project" value="UniProtKB-SubCell"/>
</dbReference>
<dbReference type="AlphaFoldDB" id="A0AAV1RC62"/>
<proteinExistence type="inferred from homology"/>
<dbReference type="PANTHER" id="PTHR11260:SF615">
    <property type="entry name" value="GLUTATHIONE S-TRANSFERASE U17"/>
    <property type="match status" value="1"/>
</dbReference>
<dbReference type="GO" id="GO:0004364">
    <property type="term" value="F:glutathione transferase activity"/>
    <property type="evidence" value="ECO:0007669"/>
    <property type="project" value="UniProtKB-UniRule"/>
</dbReference>
<dbReference type="EMBL" id="CAWUPB010000913">
    <property type="protein sequence ID" value="CAK7332789.1"/>
    <property type="molecule type" value="Genomic_DNA"/>
</dbReference>
<comment type="catalytic activity">
    <reaction evidence="1">
        <text>RX + glutathione = an S-substituted glutathione + a halide anion + H(+)</text>
        <dbReference type="Rhea" id="RHEA:16437"/>
        <dbReference type="ChEBI" id="CHEBI:15378"/>
        <dbReference type="ChEBI" id="CHEBI:16042"/>
        <dbReference type="ChEBI" id="CHEBI:17792"/>
        <dbReference type="ChEBI" id="CHEBI:57925"/>
        <dbReference type="ChEBI" id="CHEBI:90779"/>
        <dbReference type="EC" id="2.5.1.18"/>
    </reaction>
</comment>
<dbReference type="InterPro" id="IPR045073">
    <property type="entry name" value="Omega/Tau-like"/>
</dbReference>
<gene>
    <name evidence="2" type="ORF">DCAF_LOCUS9159</name>
</gene>
<comment type="function">
    <text evidence="1">Is involved in the conjugation of reduced glutathione to a wide number of exogenous and endogenous hydrophobic electrophiles.</text>
</comment>
<keyword evidence="1" id="KW-0808">Transferase</keyword>
<dbReference type="GO" id="GO:0006749">
    <property type="term" value="P:glutathione metabolic process"/>
    <property type="evidence" value="ECO:0007669"/>
    <property type="project" value="TreeGrafter"/>
</dbReference>
<keyword evidence="1" id="KW-0963">Cytoplasm</keyword>
<dbReference type="SUPFAM" id="SSF47616">
    <property type="entry name" value="GST C-terminal domain-like"/>
    <property type="match status" value="1"/>
</dbReference>
<evidence type="ECO:0000313" key="3">
    <source>
        <dbReference type="Proteomes" id="UP001314170"/>
    </source>
</evidence>
<dbReference type="PANTHER" id="PTHR11260">
    <property type="entry name" value="GLUTATHIONE S-TRANSFERASE, GST, SUPERFAMILY, GST DOMAIN CONTAINING"/>
    <property type="match status" value="1"/>
</dbReference>
<comment type="caution">
    <text evidence="2">The sequence shown here is derived from an EMBL/GenBank/DDBJ whole genome shotgun (WGS) entry which is preliminary data.</text>
</comment>
<sequence length="88" mass="9815">MADTGDFLPPICESLVTVEYIDAVWSSGPSVVPSDPYDRAVARFWAAYLDEKRTISLEEIKLGTFMTLHLVPSEVVENHGEAEWNETA</sequence>
<reference evidence="2 3" key="1">
    <citation type="submission" date="2024-01" db="EMBL/GenBank/DDBJ databases">
        <authorList>
            <person name="Waweru B."/>
        </authorList>
    </citation>
    <scope>NUCLEOTIDE SEQUENCE [LARGE SCALE GENOMIC DNA]</scope>
</reference>
<accession>A0AAV1RC62</accession>
<dbReference type="Gene3D" id="1.20.1050.10">
    <property type="match status" value="1"/>
</dbReference>
<dbReference type="Proteomes" id="UP001314170">
    <property type="component" value="Unassembled WGS sequence"/>
</dbReference>
<protein>
    <recommendedName>
        <fullName evidence="1">Glutathione S-transferase</fullName>
        <ecNumber evidence="1">2.5.1.18</ecNumber>
    </recommendedName>
</protein>